<dbReference type="Proteomes" id="UP000661894">
    <property type="component" value="Unassembled WGS sequence"/>
</dbReference>
<dbReference type="SMART" id="SM00822">
    <property type="entry name" value="PKS_KR"/>
    <property type="match status" value="1"/>
</dbReference>
<dbReference type="NCBIfam" id="NF006073">
    <property type="entry name" value="PRK08219.1"/>
    <property type="match status" value="1"/>
</dbReference>
<evidence type="ECO:0000256" key="2">
    <source>
        <dbReference type="ARBA" id="ARBA00023002"/>
    </source>
</evidence>
<dbReference type="Pfam" id="PF00106">
    <property type="entry name" value="adh_short"/>
    <property type="match status" value="1"/>
</dbReference>
<dbReference type="InterPro" id="IPR020904">
    <property type="entry name" value="Sc_DH/Rdtase_CS"/>
</dbReference>
<dbReference type="InterPro" id="IPR036291">
    <property type="entry name" value="NAD(P)-bd_dom_sf"/>
</dbReference>
<reference evidence="5 6" key="1">
    <citation type="submission" date="2020-08" db="EMBL/GenBank/DDBJ databases">
        <title>A Genomic Blueprint of the Chicken Gut Microbiome.</title>
        <authorList>
            <person name="Gilroy R."/>
            <person name="Ravi A."/>
            <person name="Getino M."/>
            <person name="Pursley I."/>
            <person name="Horton D.L."/>
            <person name="Alikhan N.-F."/>
            <person name="Baker D."/>
            <person name="Gharbi K."/>
            <person name="Hall N."/>
            <person name="Watson M."/>
            <person name="Adriaenssens E.M."/>
            <person name="Foster-Nyarko E."/>
            <person name="Jarju S."/>
            <person name="Secka A."/>
            <person name="Antonio M."/>
            <person name="Oren A."/>
            <person name="Chaudhuri R."/>
            <person name="La Ragione R.M."/>
            <person name="Hildebrand F."/>
            <person name="Pallen M.J."/>
        </authorList>
    </citation>
    <scope>NUCLEOTIDE SEQUENCE [LARGE SCALE GENOMIC DNA]</scope>
    <source>
        <strain evidence="5 6">Sa1BUA1</strain>
    </source>
</reference>
<evidence type="ECO:0000256" key="3">
    <source>
        <dbReference type="RuleBase" id="RU000363"/>
    </source>
</evidence>
<comment type="similarity">
    <text evidence="1 3">Belongs to the short-chain dehydrogenases/reductases (SDR) family.</text>
</comment>
<dbReference type="InterPro" id="IPR057326">
    <property type="entry name" value="KR_dom"/>
</dbReference>
<evidence type="ECO:0000313" key="5">
    <source>
        <dbReference type="EMBL" id="MBD8060952.1"/>
    </source>
</evidence>
<accession>A0ABR8YXZ9</accession>
<dbReference type="RefSeq" id="WP_251838099.1">
    <property type="nucleotide sequence ID" value="NZ_JACSPO010000001.1"/>
</dbReference>
<dbReference type="Gene3D" id="3.40.50.720">
    <property type="entry name" value="NAD(P)-binding Rossmann-like Domain"/>
    <property type="match status" value="1"/>
</dbReference>
<protein>
    <submittedName>
        <fullName evidence="5">SDR family oxidoreductase</fullName>
    </submittedName>
</protein>
<gene>
    <name evidence="5" type="ORF">H9624_01285</name>
</gene>
<feature type="domain" description="Ketoreductase" evidence="4">
    <location>
        <begin position="7"/>
        <end position="174"/>
    </location>
</feature>
<dbReference type="EMBL" id="JACSPO010000001">
    <property type="protein sequence ID" value="MBD8060952.1"/>
    <property type="molecule type" value="Genomic_DNA"/>
</dbReference>
<dbReference type="PRINTS" id="PR00081">
    <property type="entry name" value="GDHRDH"/>
</dbReference>
<sequence>MTPDPARRVLVTGAARGIGRAVAEALTDHELVLTVRRDEDVARLATELPDARVLLLDLADASAIAERVAGTEVDAVVHCAGVEGVAPAAELDPDRLAAVLAANLAGPVELTRVLLPGLRRRGGHVVFVSSTAVLGAFPGWAAYAASKAALRAYADTLRVEEPGVRVTSVLPGRTDTGMQRRIHEQAGRDFDPATAMAAASVAAAIRSVLTAPGDVEIPELVLTPFTPPGG</sequence>
<dbReference type="PROSITE" id="PS00061">
    <property type="entry name" value="ADH_SHORT"/>
    <property type="match status" value="1"/>
</dbReference>
<dbReference type="PANTHER" id="PTHR44196:SF1">
    <property type="entry name" value="DEHYDROGENASE_REDUCTASE SDR FAMILY MEMBER 7B"/>
    <property type="match status" value="1"/>
</dbReference>
<organism evidence="5 6">
    <name type="scientific">Oceanitalea stevensii</name>
    <dbReference type="NCBI Taxonomy" id="2763072"/>
    <lineage>
        <taxon>Bacteria</taxon>
        <taxon>Bacillati</taxon>
        <taxon>Actinomycetota</taxon>
        <taxon>Actinomycetes</taxon>
        <taxon>Micrococcales</taxon>
        <taxon>Bogoriellaceae</taxon>
        <taxon>Georgenia</taxon>
    </lineage>
</organism>
<comment type="caution">
    <text evidence="5">The sequence shown here is derived from an EMBL/GenBank/DDBJ whole genome shotgun (WGS) entry which is preliminary data.</text>
</comment>
<dbReference type="PRINTS" id="PR00080">
    <property type="entry name" value="SDRFAMILY"/>
</dbReference>
<dbReference type="InterPro" id="IPR002347">
    <property type="entry name" value="SDR_fam"/>
</dbReference>
<keyword evidence="6" id="KW-1185">Reference proteome</keyword>
<dbReference type="PANTHER" id="PTHR44196">
    <property type="entry name" value="DEHYDROGENASE/REDUCTASE SDR FAMILY MEMBER 7B"/>
    <property type="match status" value="1"/>
</dbReference>
<name>A0ABR8YXZ9_9MICO</name>
<proteinExistence type="inferred from homology"/>
<evidence type="ECO:0000259" key="4">
    <source>
        <dbReference type="SMART" id="SM00822"/>
    </source>
</evidence>
<evidence type="ECO:0000256" key="1">
    <source>
        <dbReference type="ARBA" id="ARBA00006484"/>
    </source>
</evidence>
<evidence type="ECO:0000313" key="6">
    <source>
        <dbReference type="Proteomes" id="UP000661894"/>
    </source>
</evidence>
<dbReference type="SUPFAM" id="SSF51735">
    <property type="entry name" value="NAD(P)-binding Rossmann-fold domains"/>
    <property type="match status" value="1"/>
</dbReference>
<keyword evidence="2" id="KW-0560">Oxidoreductase</keyword>